<dbReference type="Pfam" id="PF00106">
    <property type="entry name" value="adh_short"/>
    <property type="match status" value="1"/>
</dbReference>
<name>A0ABX5WG85_9BRAD</name>
<dbReference type="EMBL" id="CP041090">
    <property type="protein sequence ID" value="QDF42289.2"/>
    <property type="molecule type" value="Genomic_DNA"/>
</dbReference>
<proteinExistence type="predicted"/>
<evidence type="ECO:0000313" key="1">
    <source>
        <dbReference type="EMBL" id="QDF42289.2"/>
    </source>
</evidence>
<organism evidence="1 2">
    <name type="scientific">Bradyrhizobium symbiodeficiens</name>
    <dbReference type="NCBI Taxonomy" id="1404367"/>
    <lineage>
        <taxon>Bacteria</taxon>
        <taxon>Pseudomonadati</taxon>
        <taxon>Pseudomonadota</taxon>
        <taxon>Alphaproteobacteria</taxon>
        <taxon>Hyphomicrobiales</taxon>
        <taxon>Nitrobacteraceae</taxon>
        <taxon>Bradyrhizobium</taxon>
    </lineage>
</organism>
<gene>
    <name evidence="1" type="ORF">FJN17_07875</name>
</gene>
<dbReference type="InterPro" id="IPR002347">
    <property type="entry name" value="SDR_fam"/>
</dbReference>
<dbReference type="SUPFAM" id="SSF51735">
    <property type="entry name" value="NAD(P)-binding Rossmann-fold domains"/>
    <property type="match status" value="1"/>
</dbReference>
<dbReference type="PANTHER" id="PTHR43313:SF1">
    <property type="entry name" value="3BETA-HYDROXYSTEROID DEHYDROGENASE DHS-16"/>
    <property type="match status" value="1"/>
</dbReference>
<reference evidence="1 2" key="2">
    <citation type="journal article" date="2020" name="Int. J. Syst. Evol. Microbiol.">
        <title>Description and complete genome sequences of Bradyrhizobium symbiodeficiens sp. nov., a non-symbiotic bacterium associated with legumes native to Canada.</title>
        <authorList>
            <person name="Bromfield E.S.P."/>
            <person name="Cloutier S."/>
            <person name="Nguyen H.D.T."/>
        </authorList>
    </citation>
    <scope>NUCLEOTIDE SEQUENCE [LARGE SCALE GENOMIC DNA]</scope>
    <source>
        <strain evidence="1 2">65S1MB</strain>
    </source>
</reference>
<accession>A0ABX5WG85</accession>
<evidence type="ECO:0000313" key="2">
    <source>
        <dbReference type="Proteomes" id="UP000319298"/>
    </source>
</evidence>
<keyword evidence="2" id="KW-1185">Reference proteome</keyword>
<sequence length="295" mass="31110">MTELVDKQKRSVAITGAGGGLGRATALAFARKGYRVFGTALKPEEVEELRAASEGAVRLTVCDITDEAAVFFWAKAVINETGGGLDLLIQNAGILSPGPFEVLKLNTVRHEFEVNLFGALSVANAFIPALRKQRGRIIYISTFTASLPLPFNGPSGASKAALEVVATVQRAELKPFGIDVVIAAPGNMRTGGPALTAAALKRVADGFTEGQRELYGKSFGAFADKLNAMQSSGMAATEAAARVVEISELIPAPLRVAVGEDAEEILRFVREASLADQDLRRLEIMGLGPDGRPGT</sequence>
<dbReference type="Proteomes" id="UP000319298">
    <property type="component" value="Chromosome"/>
</dbReference>
<dbReference type="RefSeq" id="WP_181956194.1">
    <property type="nucleotide sequence ID" value="NZ_CP041090.2"/>
</dbReference>
<dbReference type="PRINTS" id="PR00081">
    <property type="entry name" value="GDHRDH"/>
</dbReference>
<reference evidence="2" key="1">
    <citation type="submission" date="2019-06" db="EMBL/GenBank/DDBJ databases">
        <title>Whole-Genome Sequence of Bradyrhizobium sp. 3 Strain 65S1MB.</title>
        <authorList>
            <person name="Bromfield E.S.P."/>
            <person name="Cloutier S."/>
            <person name="Nguyen H.D.T."/>
        </authorList>
    </citation>
    <scope>NUCLEOTIDE SEQUENCE [LARGE SCALE GENOMIC DNA]</scope>
    <source>
        <strain evidence="2">65S1MB</strain>
    </source>
</reference>
<dbReference type="InterPro" id="IPR036291">
    <property type="entry name" value="NAD(P)-bd_dom_sf"/>
</dbReference>
<dbReference type="Gene3D" id="3.40.50.720">
    <property type="entry name" value="NAD(P)-binding Rossmann-like Domain"/>
    <property type="match status" value="1"/>
</dbReference>
<protein>
    <submittedName>
        <fullName evidence="1">SDR family NAD(P)-dependent oxidoreductase</fullName>
    </submittedName>
</protein>
<dbReference type="PANTHER" id="PTHR43313">
    <property type="entry name" value="SHORT-CHAIN DEHYDROGENASE/REDUCTASE FAMILY 9C"/>
    <property type="match status" value="1"/>
</dbReference>